<evidence type="ECO:0000313" key="3">
    <source>
        <dbReference type="EMBL" id="NXK46565.1"/>
    </source>
</evidence>
<evidence type="ECO:0000256" key="2">
    <source>
        <dbReference type="SAM" id="MobiDB-lite"/>
    </source>
</evidence>
<proteinExistence type="predicted"/>
<evidence type="ECO:0000313" key="4">
    <source>
        <dbReference type="Proteomes" id="UP000537522"/>
    </source>
</evidence>
<comment type="caution">
    <text evidence="3">The sequence shown here is derived from an EMBL/GenBank/DDBJ whole genome shotgun (WGS) entry which is preliminary data.</text>
</comment>
<dbReference type="Proteomes" id="UP000537522">
    <property type="component" value="Unassembled WGS sequence"/>
</dbReference>
<organism evidence="3 4">
    <name type="scientific">Chauna torquata</name>
    <name type="common">Southern screamer</name>
    <dbReference type="NCBI Taxonomy" id="30388"/>
    <lineage>
        <taxon>Eukaryota</taxon>
        <taxon>Metazoa</taxon>
        <taxon>Chordata</taxon>
        <taxon>Craniata</taxon>
        <taxon>Vertebrata</taxon>
        <taxon>Euteleostomi</taxon>
        <taxon>Archelosauria</taxon>
        <taxon>Archosauria</taxon>
        <taxon>Dinosauria</taxon>
        <taxon>Saurischia</taxon>
        <taxon>Theropoda</taxon>
        <taxon>Coelurosauria</taxon>
        <taxon>Aves</taxon>
        <taxon>Neognathae</taxon>
        <taxon>Galloanserae</taxon>
        <taxon>Anseriformes</taxon>
        <taxon>Anhimidae</taxon>
        <taxon>Chauna</taxon>
    </lineage>
</organism>
<dbReference type="PANTHER" id="PTHR32083">
    <property type="entry name" value="CILIA AND FLAGELLA-ASSOCIATED PROTEIN 58-RELATED"/>
    <property type="match status" value="1"/>
</dbReference>
<feature type="region of interest" description="Disordered" evidence="2">
    <location>
        <begin position="206"/>
        <end position="229"/>
    </location>
</feature>
<sequence>MEETCADPANESRKRDLGGKDPSPPELLKKIEQLEVELVQKEEKLLETDFIYDHVSRLTDRIRATAENGKQDALLLATRINELQKKIKDRTQKMMALVAELSMKQAVAIKLQQEMRDKEQFLITVSSRIDQGLPPPKETESEWLKILRNEKMHKEAAEARARHAAEEEQAAVPGCVHTTAEQRPTAYIPNDEYSLLLPRPYGALAPFKPSEPGSNMRHFRKPTVKPIDI</sequence>
<feature type="compositionally biased region" description="Basic and acidic residues" evidence="2">
    <location>
        <begin position="10"/>
        <end position="19"/>
    </location>
</feature>
<keyword evidence="4" id="KW-1185">Reference proteome</keyword>
<dbReference type="AlphaFoldDB" id="A0A7L0JPL4"/>
<keyword evidence="1" id="KW-0175">Coiled coil</keyword>
<reference evidence="3 4" key="1">
    <citation type="submission" date="2019-09" db="EMBL/GenBank/DDBJ databases">
        <title>Bird 10,000 Genomes (B10K) Project - Family phase.</title>
        <authorList>
            <person name="Zhang G."/>
        </authorList>
    </citation>
    <scope>NUCLEOTIDE SEQUENCE [LARGE SCALE GENOMIC DNA]</scope>
    <source>
        <strain evidence="3">B10K-DU-011-36</strain>
        <tissue evidence="3">Muscle</tissue>
    </source>
</reference>
<dbReference type="GO" id="GO:0005856">
    <property type="term" value="C:cytoskeleton"/>
    <property type="evidence" value="ECO:0007669"/>
    <property type="project" value="TreeGrafter"/>
</dbReference>
<feature type="region of interest" description="Disordered" evidence="2">
    <location>
        <begin position="1"/>
        <end position="26"/>
    </location>
</feature>
<accession>A0A7L0JPL4</accession>
<evidence type="ECO:0000256" key="1">
    <source>
        <dbReference type="ARBA" id="ARBA00023054"/>
    </source>
</evidence>
<name>A0A7L0JPL4_CHATO</name>
<protein>
    <submittedName>
        <fullName evidence="3">CC146 protein</fullName>
    </submittedName>
</protein>
<dbReference type="EMBL" id="VXAL01004026">
    <property type="protein sequence ID" value="NXK46565.1"/>
    <property type="molecule type" value="Genomic_DNA"/>
</dbReference>
<feature type="non-terminal residue" evidence="3">
    <location>
        <position position="229"/>
    </location>
</feature>
<gene>
    <name evidence="3" type="primary">Ccdc146</name>
    <name evidence="3" type="ORF">CHATOR_R02641</name>
</gene>
<feature type="non-terminal residue" evidence="3">
    <location>
        <position position="1"/>
    </location>
</feature>
<dbReference type="PANTHER" id="PTHR32083:SF34">
    <property type="entry name" value="COILED-COIL DOMAIN-CONTAINING PROTEIN 146"/>
    <property type="match status" value="1"/>
</dbReference>